<sequence length="252" mass="26587">MYAAERQQLIAERARAAGRVEVAGLAEDLGVTTETVRRDLDALEKHGVLRRVHGGAIPVERLRFEPELAARDAESTAEKQRIAKVALAELPAEGVILLDAGSTTARLAELVPADRDLTVVTNALPIALALANRGVNVLCLGGRVRPKTLAGVDTWALNALRDLYVDVAFVGTNGLSVARGLSTPDQAEAAVKSAMVAAARRVVVLTDSSKVGTDCFARFATLDQVDTVVTDDRLSDAEAAEFEAAGPTVVRA</sequence>
<keyword evidence="2" id="KW-0678">Repressor</keyword>
<dbReference type="SMART" id="SM01134">
    <property type="entry name" value="DeoRC"/>
    <property type="match status" value="1"/>
</dbReference>
<dbReference type="InterPro" id="IPR036390">
    <property type="entry name" value="WH_DNA-bd_sf"/>
</dbReference>
<proteinExistence type="predicted"/>
<comment type="function">
    <text evidence="5">Repressor of the lactose catabolism operon. Galactose-6-phosphate is the inducer.</text>
</comment>
<dbReference type="PROSITE" id="PS50890">
    <property type="entry name" value="PUA"/>
    <property type="match status" value="1"/>
</dbReference>
<evidence type="ECO:0000256" key="4">
    <source>
        <dbReference type="ARBA" id="ARBA00023163"/>
    </source>
</evidence>
<organism evidence="7 8">
    <name type="scientific">Actinokineospora xionganensis</name>
    <dbReference type="NCBI Taxonomy" id="2684470"/>
    <lineage>
        <taxon>Bacteria</taxon>
        <taxon>Bacillati</taxon>
        <taxon>Actinomycetota</taxon>
        <taxon>Actinomycetes</taxon>
        <taxon>Pseudonocardiales</taxon>
        <taxon>Pseudonocardiaceae</taxon>
        <taxon>Actinokineospora</taxon>
    </lineage>
</organism>
<gene>
    <name evidence="7" type="ORF">GPZ80_20805</name>
</gene>
<dbReference type="Gene3D" id="3.40.50.1360">
    <property type="match status" value="1"/>
</dbReference>
<dbReference type="PANTHER" id="PTHR30363:SF4">
    <property type="entry name" value="GLYCEROL-3-PHOSPHATE REGULON REPRESSOR"/>
    <property type="match status" value="1"/>
</dbReference>
<dbReference type="Pfam" id="PF00455">
    <property type="entry name" value="DeoRC"/>
    <property type="match status" value="1"/>
</dbReference>
<name>A0ABR7LAK8_9PSEU</name>
<evidence type="ECO:0000256" key="3">
    <source>
        <dbReference type="ARBA" id="ARBA00023015"/>
    </source>
</evidence>
<accession>A0ABR7LAK8</accession>
<dbReference type="SMART" id="SM00420">
    <property type="entry name" value="HTH_DEOR"/>
    <property type="match status" value="1"/>
</dbReference>
<keyword evidence="8" id="KW-1185">Reference proteome</keyword>
<dbReference type="InterPro" id="IPR050313">
    <property type="entry name" value="Carb_Metab_HTH_regulators"/>
</dbReference>
<dbReference type="Pfam" id="PF08220">
    <property type="entry name" value="HTH_DeoR"/>
    <property type="match status" value="1"/>
</dbReference>
<protein>
    <recommendedName>
        <fullName evidence="1">Lactose phosphotransferase system repressor</fullName>
    </recommendedName>
</protein>
<dbReference type="InterPro" id="IPR037171">
    <property type="entry name" value="NagB/RpiA_transferase-like"/>
</dbReference>
<evidence type="ECO:0000259" key="6">
    <source>
        <dbReference type="PROSITE" id="PS51000"/>
    </source>
</evidence>
<dbReference type="RefSeq" id="WP_187222544.1">
    <property type="nucleotide sequence ID" value="NZ_JABVED010000012.1"/>
</dbReference>
<evidence type="ECO:0000256" key="2">
    <source>
        <dbReference type="ARBA" id="ARBA00022491"/>
    </source>
</evidence>
<dbReference type="PRINTS" id="PR00037">
    <property type="entry name" value="HTHLACR"/>
</dbReference>
<dbReference type="EMBL" id="JABVED010000012">
    <property type="protein sequence ID" value="MBC6449607.1"/>
    <property type="molecule type" value="Genomic_DNA"/>
</dbReference>
<dbReference type="Proteomes" id="UP000734823">
    <property type="component" value="Unassembled WGS sequence"/>
</dbReference>
<dbReference type="Gene3D" id="1.10.10.10">
    <property type="entry name" value="Winged helix-like DNA-binding domain superfamily/Winged helix DNA-binding domain"/>
    <property type="match status" value="1"/>
</dbReference>
<dbReference type="InterPro" id="IPR001034">
    <property type="entry name" value="DeoR_HTH"/>
</dbReference>
<dbReference type="PANTHER" id="PTHR30363">
    <property type="entry name" value="HTH-TYPE TRANSCRIPTIONAL REGULATOR SRLR-RELATED"/>
    <property type="match status" value="1"/>
</dbReference>
<evidence type="ECO:0000256" key="1">
    <source>
        <dbReference type="ARBA" id="ARBA00021390"/>
    </source>
</evidence>
<evidence type="ECO:0000313" key="8">
    <source>
        <dbReference type="Proteomes" id="UP000734823"/>
    </source>
</evidence>
<evidence type="ECO:0000256" key="5">
    <source>
        <dbReference type="ARBA" id="ARBA00024937"/>
    </source>
</evidence>
<keyword evidence="4" id="KW-0804">Transcription</keyword>
<dbReference type="SUPFAM" id="SSF46785">
    <property type="entry name" value="Winged helix' DNA-binding domain"/>
    <property type="match status" value="1"/>
</dbReference>
<dbReference type="InterPro" id="IPR014036">
    <property type="entry name" value="DeoR-like_C"/>
</dbReference>
<dbReference type="PROSITE" id="PS51000">
    <property type="entry name" value="HTH_DEOR_2"/>
    <property type="match status" value="1"/>
</dbReference>
<dbReference type="InterPro" id="IPR036388">
    <property type="entry name" value="WH-like_DNA-bd_sf"/>
</dbReference>
<reference evidence="7 8" key="1">
    <citation type="submission" date="2020-06" db="EMBL/GenBank/DDBJ databases">
        <title>Actinokineospora xiongansis sp. nov., isolated from soil of Baiyangdian.</title>
        <authorList>
            <person name="Zhang X."/>
        </authorList>
    </citation>
    <scope>NUCLEOTIDE SEQUENCE [LARGE SCALE GENOMIC DNA]</scope>
    <source>
        <strain evidence="7 8">HBU206404</strain>
    </source>
</reference>
<keyword evidence="3" id="KW-0805">Transcription regulation</keyword>
<feature type="domain" description="HTH deoR-type" evidence="6">
    <location>
        <begin position="3"/>
        <end position="58"/>
    </location>
</feature>
<dbReference type="SUPFAM" id="SSF100950">
    <property type="entry name" value="NagB/RpiA/CoA transferase-like"/>
    <property type="match status" value="1"/>
</dbReference>
<evidence type="ECO:0000313" key="7">
    <source>
        <dbReference type="EMBL" id="MBC6449607.1"/>
    </source>
</evidence>
<comment type="caution">
    <text evidence="7">The sequence shown here is derived from an EMBL/GenBank/DDBJ whole genome shotgun (WGS) entry which is preliminary data.</text>
</comment>